<comment type="caution">
    <text evidence="1">The sequence shown here is derived from an EMBL/GenBank/DDBJ whole genome shotgun (WGS) entry which is preliminary data.</text>
</comment>
<name>A0A814LK91_9BILA</name>
<evidence type="ECO:0000313" key="2">
    <source>
        <dbReference type="Proteomes" id="UP000663832"/>
    </source>
</evidence>
<keyword evidence="2" id="KW-1185">Reference proteome</keyword>
<organism evidence="1 2">
    <name type="scientific">Adineta steineri</name>
    <dbReference type="NCBI Taxonomy" id="433720"/>
    <lineage>
        <taxon>Eukaryota</taxon>
        <taxon>Metazoa</taxon>
        <taxon>Spiralia</taxon>
        <taxon>Gnathifera</taxon>
        <taxon>Rotifera</taxon>
        <taxon>Eurotatoria</taxon>
        <taxon>Bdelloidea</taxon>
        <taxon>Adinetida</taxon>
        <taxon>Adinetidae</taxon>
        <taxon>Adineta</taxon>
    </lineage>
</organism>
<protein>
    <submittedName>
        <fullName evidence="1">Uncharacterized protein</fullName>
    </submittedName>
</protein>
<dbReference type="AlphaFoldDB" id="A0A814LK91"/>
<accession>A0A814LK91</accession>
<proteinExistence type="predicted"/>
<dbReference type="Proteomes" id="UP000663832">
    <property type="component" value="Unassembled WGS sequence"/>
</dbReference>
<evidence type="ECO:0000313" key="1">
    <source>
        <dbReference type="EMBL" id="CAF1066491.1"/>
    </source>
</evidence>
<dbReference type="EMBL" id="CAJNOM010000109">
    <property type="protein sequence ID" value="CAF1066491.1"/>
    <property type="molecule type" value="Genomic_DNA"/>
</dbReference>
<reference evidence="1" key="1">
    <citation type="submission" date="2021-02" db="EMBL/GenBank/DDBJ databases">
        <authorList>
            <person name="Nowell W R."/>
        </authorList>
    </citation>
    <scope>NUCLEOTIDE SEQUENCE</scope>
</reference>
<sequence>MSNFDLRNSCVSQLGLLFFATNHRNYAPLYAQHLSSMTSISPYPFQTLKNAFAVNRSMTSFKCNIVFLFIIGIALDQSIECSINLHGKSHGLISGKRNNDSIDAWIHSFSFRAVLTDALHEICSIEIS</sequence>
<gene>
    <name evidence="1" type="ORF">QVE165_LOCUS18446</name>
</gene>
<dbReference type="OrthoDB" id="6753017at2759"/>